<gene>
    <name evidence="1" type="ORF">NK6_2979</name>
</gene>
<dbReference type="EMBL" id="AP014685">
    <property type="protein sequence ID" value="BAR56159.1"/>
    <property type="molecule type" value="Genomic_DNA"/>
</dbReference>
<evidence type="ECO:0000313" key="2">
    <source>
        <dbReference type="Proteomes" id="UP000063308"/>
    </source>
</evidence>
<accession>A0A0E4FSZ3</accession>
<dbReference type="Proteomes" id="UP000063308">
    <property type="component" value="Chromosome"/>
</dbReference>
<evidence type="ECO:0000313" key="1">
    <source>
        <dbReference type="EMBL" id="BAR56159.1"/>
    </source>
</evidence>
<protein>
    <submittedName>
        <fullName evidence="1">Uncharacterized protein</fullName>
    </submittedName>
</protein>
<reference evidence="1 2" key="1">
    <citation type="submission" date="2014-11" db="EMBL/GenBank/DDBJ databases">
        <title>Symbiosis island explosion on the genome of extra-slow-growing strains of soybean bradyrhizobia with massive insertion sequences.</title>
        <authorList>
            <person name="Iida T."/>
            <person name="Minamisawa K."/>
        </authorList>
    </citation>
    <scope>NUCLEOTIDE SEQUENCE [LARGE SCALE GENOMIC DNA]</scope>
    <source>
        <strain evidence="1 2">NK6</strain>
    </source>
</reference>
<organism evidence="1 2">
    <name type="scientific">Bradyrhizobium diazoefficiens</name>
    <dbReference type="NCBI Taxonomy" id="1355477"/>
    <lineage>
        <taxon>Bacteria</taxon>
        <taxon>Pseudomonadati</taxon>
        <taxon>Pseudomonadota</taxon>
        <taxon>Alphaproteobacteria</taxon>
        <taxon>Hyphomicrobiales</taxon>
        <taxon>Nitrobacteraceae</taxon>
        <taxon>Bradyrhizobium</taxon>
    </lineage>
</organism>
<dbReference type="AlphaFoldDB" id="A0A0E4FSZ3"/>
<name>A0A0E4FSZ3_9BRAD</name>
<sequence>MSGLSQFAAAGVATIRSPTRFHVPDSESDESFPEVVEVRDPTILCGGAHIE</sequence>
<proteinExistence type="predicted"/>